<name>A6DN40_9BACT</name>
<keyword evidence="1" id="KW-1133">Transmembrane helix</keyword>
<dbReference type="eggNOG" id="ENOG502ZJ8B">
    <property type="taxonomic scope" value="Bacteria"/>
</dbReference>
<dbReference type="OrthoDB" id="1260290at2"/>
<proteinExistence type="predicted"/>
<keyword evidence="1" id="KW-0472">Membrane</keyword>
<dbReference type="InterPro" id="IPR003675">
    <property type="entry name" value="Rce1/LyrA-like_dom"/>
</dbReference>
<feature type="transmembrane region" description="Helical" evidence="1">
    <location>
        <begin position="97"/>
        <end position="114"/>
    </location>
</feature>
<dbReference type="Proteomes" id="UP000004947">
    <property type="component" value="Unassembled WGS sequence"/>
</dbReference>
<dbReference type="EMBL" id="ABCK01000012">
    <property type="protein sequence ID" value="EDM27076.1"/>
    <property type="molecule type" value="Genomic_DNA"/>
</dbReference>
<dbReference type="AlphaFoldDB" id="A6DN40"/>
<dbReference type="STRING" id="313628.LNTAR_07524"/>
<comment type="caution">
    <text evidence="3">The sequence shown here is derived from an EMBL/GenBank/DDBJ whole genome shotgun (WGS) entry which is preliminary data.</text>
</comment>
<accession>A6DN40</accession>
<evidence type="ECO:0000313" key="3">
    <source>
        <dbReference type="EMBL" id="EDM27076.1"/>
    </source>
</evidence>
<gene>
    <name evidence="3" type="ORF">LNTAR_07524</name>
</gene>
<keyword evidence="4" id="KW-1185">Reference proteome</keyword>
<evidence type="ECO:0000259" key="2">
    <source>
        <dbReference type="Pfam" id="PF02517"/>
    </source>
</evidence>
<dbReference type="GO" id="GO:0004175">
    <property type="term" value="F:endopeptidase activity"/>
    <property type="evidence" value="ECO:0007669"/>
    <property type="project" value="UniProtKB-ARBA"/>
</dbReference>
<evidence type="ECO:0000256" key="1">
    <source>
        <dbReference type="SAM" id="Phobius"/>
    </source>
</evidence>
<feature type="transmembrane region" description="Helical" evidence="1">
    <location>
        <begin position="26"/>
        <end position="45"/>
    </location>
</feature>
<keyword evidence="1" id="KW-0812">Transmembrane</keyword>
<sequence>MLKRYIESYDIKQPATVFFRTFGESWLLTGFLAYLSIWICNMIGVDGSESLLDMTQDEEERLSKYEFVLSVVFAPLVETVLFQIIPFELCKKFFKNLNLGFLCSFLIFMALHFTNSIDSGIIAGVGGGFYLGLIYFLFREEKFSKAVFMTVLIHTAMNFTVFAMEGL</sequence>
<feature type="domain" description="CAAX prenyl protease 2/Lysostaphin resistance protein A-like" evidence="2">
    <location>
        <begin position="66"/>
        <end position="159"/>
    </location>
</feature>
<feature type="transmembrane region" description="Helical" evidence="1">
    <location>
        <begin position="120"/>
        <end position="138"/>
    </location>
</feature>
<feature type="transmembrane region" description="Helical" evidence="1">
    <location>
        <begin position="145"/>
        <end position="164"/>
    </location>
</feature>
<feature type="transmembrane region" description="Helical" evidence="1">
    <location>
        <begin position="65"/>
        <end position="85"/>
    </location>
</feature>
<evidence type="ECO:0000313" key="4">
    <source>
        <dbReference type="Proteomes" id="UP000004947"/>
    </source>
</evidence>
<dbReference type="GO" id="GO:0080120">
    <property type="term" value="P:CAAX-box protein maturation"/>
    <property type="evidence" value="ECO:0007669"/>
    <property type="project" value="UniProtKB-ARBA"/>
</dbReference>
<protein>
    <recommendedName>
        <fullName evidence="2">CAAX prenyl protease 2/Lysostaphin resistance protein A-like domain-containing protein</fullName>
    </recommendedName>
</protein>
<dbReference type="RefSeq" id="WP_007279283.1">
    <property type="nucleotide sequence ID" value="NZ_ABCK01000012.1"/>
</dbReference>
<dbReference type="Pfam" id="PF02517">
    <property type="entry name" value="Rce1-like"/>
    <property type="match status" value="1"/>
</dbReference>
<organism evidence="3 4">
    <name type="scientific">Lentisphaera araneosa HTCC2155</name>
    <dbReference type="NCBI Taxonomy" id="313628"/>
    <lineage>
        <taxon>Bacteria</taxon>
        <taxon>Pseudomonadati</taxon>
        <taxon>Lentisphaerota</taxon>
        <taxon>Lentisphaeria</taxon>
        <taxon>Lentisphaerales</taxon>
        <taxon>Lentisphaeraceae</taxon>
        <taxon>Lentisphaera</taxon>
    </lineage>
</organism>
<reference evidence="3 4" key="1">
    <citation type="journal article" date="2010" name="J. Bacteriol.">
        <title>Genome sequence of Lentisphaera araneosa HTCC2155T, the type species of the order Lentisphaerales in the phylum Lentisphaerae.</title>
        <authorList>
            <person name="Thrash J.C."/>
            <person name="Cho J.C."/>
            <person name="Vergin K.L."/>
            <person name="Morris R.M."/>
            <person name="Giovannoni S.J."/>
        </authorList>
    </citation>
    <scope>NUCLEOTIDE SEQUENCE [LARGE SCALE GENOMIC DNA]</scope>
    <source>
        <strain evidence="3 4">HTCC2155</strain>
    </source>
</reference>